<feature type="binding site" evidence="7">
    <location>
        <position position="39"/>
    </location>
    <ligand>
        <name>Ca(2+)</name>
        <dbReference type="ChEBI" id="CHEBI:29108"/>
    </ligand>
</feature>
<dbReference type="GO" id="GO:0005789">
    <property type="term" value="C:endoplasmic reticulum membrane"/>
    <property type="evidence" value="ECO:0007669"/>
    <property type="project" value="TreeGrafter"/>
</dbReference>
<comment type="caution">
    <text evidence="10">The sequence shown here is derived from an EMBL/GenBank/DDBJ whole genome shotgun (WGS) entry which is preliminary data.</text>
</comment>
<evidence type="ECO:0000256" key="2">
    <source>
        <dbReference type="ARBA" id="ARBA00009780"/>
    </source>
</evidence>
<sequence>MSALSWPYREKPLQPYWGAPNSNFNFCEEDYFVSAYIAEVVNTFTNIIYVYYALVGIKSSKYQKDAFLRSFPYLGIASVGILSAWYHTTLKNYSQWADDLSMLVATSAVLHQVFTFDKSTAYTVIFGLALTTVMTLFSIWHCVVDETTCHSILFGVMILVILFKTRAIIHANVPDLAVRAQVQTMSTWSTGSFLFGFFLWNIDMHCCGTLTSLKRSIGMPWSFILEFHGWWHIFTGIGAYTSMALTEHLTSDNAAKPLAKRYAWPVNLFVPDFAALKGKQGAKSNGVNGKTQ</sequence>
<dbReference type="InterPro" id="IPR008901">
    <property type="entry name" value="ACER"/>
</dbReference>
<gene>
    <name evidence="10" type="ORF">BP6252_13463</name>
</gene>
<keyword evidence="4" id="KW-0378">Hydrolase</keyword>
<dbReference type="STRING" id="1849047.A0A3D8Q893"/>
<dbReference type="GO" id="GO:0046514">
    <property type="term" value="P:ceramide catabolic process"/>
    <property type="evidence" value="ECO:0007669"/>
    <property type="project" value="TreeGrafter"/>
</dbReference>
<protein>
    <recommendedName>
        <fullName evidence="12">Alkaline phytoceramidase</fullName>
    </recommendedName>
</protein>
<evidence type="ECO:0000256" key="6">
    <source>
        <dbReference type="ARBA" id="ARBA00023136"/>
    </source>
</evidence>
<proteinExistence type="inferred from homology"/>
<feature type="transmembrane region" description="Helical" evidence="9">
    <location>
        <begin position="31"/>
        <end position="54"/>
    </location>
</feature>
<name>A0A3D8Q893_9HELO</name>
<feature type="transmembrane region" description="Helical" evidence="9">
    <location>
        <begin position="66"/>
        <end position="86"/>
    </location>
</feature>
<evidence type="ECO:0000256" key="7">
    <source>
        <dbReference type="PIRSR" id="PIRSR608901-1"/>
    </source>
</evidence>
<comment type="cofactor">
    <cofactor evidence="8">
        <name>Zn(2+)</name>
        <dbReference type="ChEBI" id="CHEBI:29105"/>
    </cofactor>
</comment>
<accession>A0A3D8Q893</accession>
<comment type="similarity">
    <text evidence="2">Belongs to the alkaline ceramidase family.</text>
</comment>
<evidence type="ECO:0008006" key="12">
    <source>
        <dbReference type="Google" id="ProtNLM"/>
    </source>
</evidence>
<dbReference type="OrthoDB" id="187171at2759"/>
<dbReference type="Proteomes" id="UP000256645">
    <property type="component" value="Unassembled WGS sequence"/>
</dbReference>
<organism evidence="10 11">
    <name type="scientific">Coleophoma cylindrospora</name>
    <dbReference type="NCBI Taxonomy" id="1849047"/>
    <lineage>
        <taxon>Eukaryota</taxon>
        <taxon>Fungi</taxon>
        <taxon>Dikarya</taxon>
        <taxon>Ascomycota</taxon>
        <taxon>Pezizomycotina</taxon>
        <taxon>Leotiomycetes</taxon>
        <taxon>Helotiales</taxon>
        <taxon>Dermateaceae</taxon>
        <taxon>Coleophoma</taxon>
    </lineage>
</organism>
<keyword evidence="7" id="KW-0479">Metal-binding</keyword>
<dbReference type="Pfam" id="PF05875">
    <property type="entry name" value="Ceramidase"/>
    <property type="match status" value="1"/>
</dbReference>
<keyword evidence="5 9" id="KW-1133">Transmembrane helix</keyword>
<evidence type="ECO:0000256" key="9">
    <source>
        <dbReference type="SAM" id="Phobius"/>
    </source>
</evidence>
<keyword evidence="8" id="KW-0862">Zinc</keyword>
<dbReference type="GO" id="GO:0046872">
    <property type="term" value="F:metal ion binding"/>
    <property type="evidence" value="ECO:0007669"/>
    <property type="project" value="UniProtKB-KW"/>
</dbReference>
<evidence type="ECO:0000313" key="11">
    <source>
        <dbReference type="Proteomes" id="UP000256645"/>
    </source>
</evidence>
<dbReference type="GO" id="GO:0046513">
    <property type="term" value="P:ceramide biosynthetic process"/>
    <property type="evidence" value="ECO:0007669"/>
    <property type="project" value="TreeGrafter"/>
</dbReference>
<dbReference type="AlphaFoldDB" id="A0A3D8Q893"/>
<dbReference type="EMBL" id="PDLM01000018">
    <property type="protein sequence ID" value="RDW58052.1"/>
    <property type="molecule type" value="Genomic_DNA"/>
</dbReference>
<evidence type="ECO:0000256" key="3">
    <source>
        <dbReference type="ARBA" id="ARBA00022692"/>
    </source>
</evidence>
<keyword evidence="7" id="KW-0106">Calcium</keyword>
<feature type="binding site" evidence="8">
    <location>
        <position position="228"/>
    </location>
    <ligand>
        <name>Zn(2+)</name>
        <dbReference type="ChEBI" id="CHEBI:29105"/>
        <note>catalytic</note>
    </ligand>
</feature>
<evidence type="ECO:0000256" key="5">
    <source>
        <dbReference type="ARBA" id="ARBA00022989"/>
    </source>
</evidence>
<feature type="transmembrane region" description="Helical" evidence="9">
    <location>
        <begin position="120"/>
        <end position="140"/>
    </location>
</feature>
<keyword evidence="6 9" id="KW-0472">Membrane</keyword>
<comment type="subcellular location">
    <subcellularLocation>
        <location evidence="1">Membrane</location>
        <topology evidence="1">Multi-pass membrane protein</topology>
    </subcellularLocation>
</comment>
<reference evidence="10 11" key="1">
    <citation type="journal article" date="2018" name="IMA Fungus">
        <title>IMA Genome-F 9: Draft genome sequence of Annulohypoxylon stygium, Aspergillus mulundensis, Berkeleyomyces basicola (syn. Thielaviopsis basicola), Ceratocystis smalleyi, two Cercospora beticola strains, Coleophoma cylindrospora, Fusarium fracticaudum, Phialophora cf. hyalina, and Morchella septimelata.</title>
        <authorList>
            <person name="Wingfield B.D."/>
            <person name="Bills G.F."/>
            <person name="Dong Y."/>
            <person name="Huang W."/>
            <person name="Nel W.J."/>
            <person name="Swalarsk-Parry B.S."/>
            <person name="Vaghefi N."/>
            <person name="Wilken P.M."/>
            <person name="An Z."/>
            <person name="de Beer Z.W."/>
            <person name="De Vos L."/>
            <person name="Chen L."/>
            <person name="Duong T.A."/>
            <person name="Gao Y."/>
            <person name="Hammerbacher A."/>
            <person name="Kikkert J.R."/>
            <person name="Li Y."/>
            <person name="Li H."/>
            <person name="Li K."/>
            <person name="Li Q."/>
            <person name="Liu X."/>
            <person name="Ma X."/>
            <person name="Naidoo K."/>
            <person name="Pethybridge S.J."/>
            <person name="Sun J."/>
            <person name="Steenkamp E.T."/>
            <person name="van der Nest M.A."/>
            <person name="van Wyk S."/>
            <person name="Wingfield M.J."/>
            <person name="Xiong C."/>
            <person name="Yue Q."/>
            <person name="Zhang X."/>
        </authorList>
    </citation>
    <scope>NUCLEOTIDE SEQUENCE [LARGE SCALE GENOMIC DNA]</scope>
    <source>
        <strain evidence="10 11">BP6252</strain>
    </source>
</reference>
<evidence type="ECO:0000256" key="8">
    <source>
        <dbReference type="PIRSR" id="PIRSR608901-2"/>
    </source>
</evidence>
<feature type="transmembrane region" description="Helical" evidence="9">
    <location>
        <begin position="152"/>
        <end position="173"/>
    </location>
</feature>
<feature type="binding site" evidence="8">
    <location>
        <position position="232"/>
    </location>
    <ligand>
        <name>Zn(2+)</name>
        <dbReference type="ChEBI" id="CHEBI:29105"/>
        <note>catalytic</note>
    </ligand>
</feature>
<evidence type="ECO:0000313" key="10">
    <source>
        <dbReference type="EMBL" id="RDW58052.1"/>
    </source>
</evidence>
<evidence type="ECO:0000256" key="1">
    <source>
        <dbReference type="ARBA" id="ARBA00004141"/>
    </source>
</evidence>
<dbReference type="PANTHER" id="PTHR46187">
    <property type="entry name" value="ALKALINE CERAMIDASE 3"/>
    <property type="match status" value="1"/>
</dbReference>
<dbReference type="GO" id="GO:0016811">
    <property type="term" value="F:hydrolase activity, acting on carbon-nitrogen (but not peptide) bonds, in linear amides"/>
    <property type="evidence" value="ECO:0007669"/>
    <property type="project" value="InterPro"/>
</dbReference>
<feature type="binding site" evidence="8">
    <location>
        <position position="87"/>
    </location>
    <ligand>
        <name>Zn(2+)</name>
        <dbReference type="ChEBI" id="CHEBI:29105"/>
        <note>catalytic</note>
    </ligand>
</feature>
<keyword evidence="3 9" id="KW-0812">Transmembrane</keyword>
<keyword evidence="11" id="KW-1185">Reference proteome</keyword>
<evidence type="ECO:0000256" key="4">
    <source>
        <dbReference type="ARBA" id="ARBA00022801"/>
    </source>
</evidence>
<feature type="binding site" evidence="7">
    <location>
        <position position="28"/>
    </location>
    <ligand>
        <name>Ca(2+)</name>
        <dbReference type="ChEBI" id="CHEBI:29108"/>
    </ligand>
</feature>
<dbReference type="PANTHER" id="PTHR46187:SF1">
    <property type="entry name" value="ALKALINE PHYTOCERAMIDASE"/>
    <property type="match status" value="1"/>
</dbReference>